<reference evidence="1 2" key="1">
    <citation type="journal article" date="2019" name="Nat. Ecol. Evol.">
        <title>Megaphylogeny resolves global patterns of mushroom evolution.</title>
        <authorList>
            <person name="Varga T."/>
            <person name="Krizsan K."/>
            <person name="Foldi C."/>
            <person name="Dima B."/>
            <person name="Sanchez-Garcia M."/>
            <person name="Sanchez-Ramirez S."/>
            <person name="Szollosi G.J."/>
            <person name="Szarkandi J.G."/>
            <person name="Papp V."/>
            <person name="Albert L."/>
            <person name="Andreopoulos W."/>
            <person name="Angelini C."/>
            <person name="Antonin V."/>
            <person name="Barry K.W."/>
            <person name="Bougher N.L."/>
            <person name="Buchanan P."/>
            <person name="Buyck B."/>
            <person name="Bense V."/>
            <person name="Catcheside P."/>
            <person name="Chovatia M."/>
            <person name="Cooper J."/>
            <person name="Damon W."/>
            <person name="Desjardin D."/>
            <person name="Finy P."/>
            <person name="Geml J."/>
            <person name="Haridas S."/>
            <person name="Hughes K."/>
            <person name="Justo A."/>
            <person name="Karasinski D."/>
            <person name="Kautmanova I."/>
            <person name="Kiss B."/>
            <person name="Kocsube S."/>
            <person name="Kotiranta H."/>
            <person name="LaButti K.M."/>
            <person name="Lechner B.E."/>
            <person name="Liimatainen K."/>
            <person name="Lipzen A."/>
            <person name="Lukacs Z."/>
            <person name="Mihaltcheva S."/>
            <person name="Morgado L.N."/>
            <person name="Niskanen T."/>
            <person name="Noordeloos M.E."/>
            <person name="Ohm R.A."/>
            <person name="Ortiz-Santana B."/>
            <person name="Ovrebo C."/>
            <person name="Racz N."/>
            <person name="Riley R."/>
            <person name="Savchenko A."/>
            <person name="Shiryaev A."/>
            <person name="Soop K."/>
            <person name="Spirin V."/>
            <person name="Szebenyi C."/>
            <person name="Tomsovsky M."/>
            <person name="Tulloss R.E."/>
            <person name="Uehling J."/>
            <person name="Grigoriev I.V."/>
            <person name="Vagvolgyi C."/>
            <person name="Papp T."/>
            <person name="Martin F.M."/>
            <person name="Miettinen O."/>
            <person name="Hibbett D.S."/>
            <person name="Nagy L.G."/>
        </authorList>
    </citation>
    <scope>NUCLEOTIDE SEQUENCE [LARGE SCALE GENOMIC DNA]</scope>
    <source>
        <strain evidence="1 2">NL-1719</strain>
    </source>
</reference>
<evidence type="ECO:0000313" key="2">
    <source>
        <dbReference type="Proteomes" id="UP000308600"/>
    </source>
</evidence>
<accession>A0ACD3A2X4</accession>
<name>A0ACD3A2X4_9AGAR</name>
<organism evidence="1 2">
    <name type="scientific">Pluteus cervinus</name>
    <dbReference type="NCBI Taxonomy" id="181527"/>
    <lineage>
        <taxon>Eukaryota</taxon>
        <taxon>Fungi</taxon>
        <taxon>Dikarya</taxon>
        <taxon>Basidiomycota</taxon>
        <taxon>Agaricomycotina</taxon>
        <taxon>Agaricomycetes</taxon>
        <taxon>Agaricomycetidae</taxon>
        <taxon>Agaricales</taxon>
        <taxon>Pluteineae</taxon>
        <taxon>Pluteaceae</taxon>
        <taxon>Pluteus</taxon>
    </lineage>
</organism>
<dbReference type="Proteomes" id="UP000308600">
    <property type="component" value="Unassembled WGS sequence"/>
</dbReference>
<proteinExistence type="predicted"/>
<gene>
    <name evidence="1" type="ORF">BDN72DRAFT_850918</name>
</gene>
<evidence type="ECO:0000313" key="1">
    <source>
        <dbReference type="EMBL" id="TFK60001.1"/>
    </source>
</evidence>
<keyword evidence="2" id="KW-1185">Reference proteome</keyword>
<sequence>MVTATPDAFLLLTLANASLSVGGATYNGALNLECVTRPVPSVLGGSRPSPGNRDVYLVLRINTLETALDPTKSVIRETGPGWRTYTFKPSDSDPTEMIIRLWPPLPNERDAQLTEDIETFDGILSQYVDVRSPGSPPPFPQTRAASPSPAMAGVRTTSSNDLRGHVVMINEDTGEVIGELDHKVRIREDSALGYDENPVILEIPEDDGDATTMEMFVRAIPPDQQDWMTKSATIISHAISTTTNLLLTTVTAASNYYINHSTPSPHHPDNINKNGGSPAPGTPGAPPPLPPRALVFLTSESTRKNLASVHAVSGKAVEVSSKTVSAIDGMIRRAMGGKPKPQAPPNLTPPQPGPGGPYRGPGPSYGPGQPPVYPNVNPYPSQNSAYYNPQEKPALPPRAPSGFASGPSLPPRTAPGPPPGVPVPGQAQPTIQLTKKARILFSLDLILSTLDDATRRTLDVGTENLGNIMQHKYGTEVAESSRLMAGTARNIALVYVDIRGVGRRALLKKAGKQYVKAKVSSGNTPHLEQYHQQQFQQQQQQPQGGYPQQGYPQQGYPQQQGHPPQGYYQQKPPNQGHQYQGATQGQWK</sequence>
<protein>
    <submittedName>
        <fullName evidence="1">Uncharacterized protein</fullName>
    </submittedName>
</protein>
<dbReference type="EMBL" id="ML208848">
    <property type="protein sequence ID" value="TFK60001.1"/>
    <property type="molecule type" value="Genomic_DNA"/>
</dbReference>